<keyword evidence="3 8" id="KW-0548">Nucleotidyltransferase</keyword>
<comment type="similarity">
    <text evidence="1 8">Belongs to the DNA polymerase type-B family.</text>
</comment>
<dbReference type="Gene3D" id="3.90.1600.10">
    <property type="entry name" value="Palm domain of DNA polymerase"/>
    <property type="match status" value="2"/>
</dbReference>
<dbReference type="Gene3D" id="3.30.420.10">
    <property type="entry name" value="Ribonuclease H-like superfamily/Ribonuclease H"/>
    <property type="match status" value="1"/>
</dbReference>
<dbReference type="SMART" id="SM00486">
    <property type="entry name" value="POLBc"/>
    <property type="match status" value="1"/>
</dbReference>
<evidence type="ECO:0000256" key="1">
    <source>
        <dbReference type="ARBA" id="ARBA00005755"/>
    </source>
</evidence>
<keyword evidence="5 8" id="KW-0239">DNA-directed DNA polymerase</keyword>
<evidence type="ECO:0000256" key="8">
    <source>
        <dbReference type="RuleBase" id="RU000442"/>
    </source>
</evidence>
<keyword evidence="6 8" id="KW-0238">DNA-binding</keyword>
<dbReference type="GO" id="GO:0006260">
    <property type="term" value="P:DNA replication"/>
    <property type="evidence" value="ECO:0007669"/>
    <property type="project" value="UniProtKB-KW"/>
</dbReference>
<name>A0A7I6N2T1_9METZ</name>
<keyword evidence="10" id="KW-0496">Mitochondrion</keyword>
<dbReference type="AlphaFoldDB" id="A0A7I6N2T1"/>
<dbReference type="InterPro" id="IPR036397">
    <property type="entry name" value="RNaseH_sf"/>
</dbReference>
<dbReference type="InterPro" id="IPR017964">
    <property type="entry name" value="DNA-dir_DNA_pol_B_CS"/>
</dbReference>
<dbReference type="Pfam" id="PF03175">
    <property type="entry name" value="DNA_pol_B_2"/>
    <property type="match status" value="1"/>
</dbReference>
<evidence type="ECO:0000256" key="3">
    <source>
        <dbReference type="ARBA" id="ARBA00022695"/>
    </source>
</evidence>
<evidence type="ECO:0000259" key="9">
    <source>
        <dbReference type="Pfam" id="PF03175"/>
    </source>
</evidence>
<dbReference type="InterPro" id="IPR012337">
    <property type="entry name" value="RNaseH-like_sf"/>
</dbReference>
<evidence type="ECO:0000313" key="10">
    <source>
        <dbReference type="EMBL" id="BBI37440.1"/>
    </source>
</evidence>
<dbReference type="InterPro" id="IPR004868">
    <property type="entry name" value="DNA-dir_DNA_pol_B_mt/vir"/>
</dbReference>
<dbReference type="PANTHER" id="PTHR33568:SF3">
    <property type="entry name" value="DNA-DIRECTED DNA POLYMERASE"/>
    <property type="match status" value="1"/>
</dbReference>
<dbReference type="InterPro" id="IPR006172">
    <property type="entry name" value="DNA-dir_DNA_pol_B"/>
</dbReference>
<dbReference type="PANTHER" id="PTHR33568">
    <property type="entry name" value="DNA POLYMERASE"/>
    <property type="match status" value="1"/>
</dbReference>
<keyword evidence="4 8" id="KW-0235">DNA replication</keyword>
<dbReference type="SUPFAM" id="SSF56672">
    <property type="entry name" value="DNA/RNA polymerases"/>
    <property type="match status" value="1"/>
</dbReference>
<reference evidence="10" key="1">
    <citation type="journal article" date="2020" name="Genome Biol.">
        <title>Mitochondrial genome evolution of placozoans: gene rearrangements and repeat expansions.</title>
        <authorList>
            <person name="Miyazawa H."/>
            <person name="Osigus H.J."/>
            <person name="Rolfes S."/>
            <person name="Kamm K."/>
            <person name="Schierwater B."/>
            <person name="Nakano H."/>
        </authorList>
    </citation>
    <scope>NUCLEOTIDE SEQUENCE</scope>
    <source>
        <strain evidence="10">SKN_5</strain>
    </source>
</reference>
<dbReference type="Gene3D" id="1.10.287.690">
    <property type="entry name" value="Helix hairpin bin"/>
    <property type="match status" value="1"/>
</dbReference>
<organism evidence="10">
    <name type="scientific">Placozoa sp. H9 HM-2017</name>
    <dbReference type="NCBI Taxonomy" id="2017597"/>
    <lineage>
        <taxon>Eukaryota</taxon>
        <taxon>Metazoa</taxon>
        <taxon>Placozoa</taxon>
    </lineage>
</organism>
<comment type="catalytic activity">
    <reaction evidence="7 8">
        <text>DNA(n) + a 2'-deoxyribonucleoside 5'-triphosphate = DNA(n+1) + diphosphate</text>
        <dbReference type="Rhea" id="RHEA:22508"/>
        <dbReference type="Rhea" id="RHEA-COMP:17339"/>
        <dbReference type="Rhea" id="RHEA-COMP:17340"/>
        <dbReference type="ChEBI" id="CHEBI:33019"/>
        <dbReference type="ChEBI" id="CHEBI:61560"/>
        <dbReference type="ChEBI" id="CHEBI:173112"/>
        <dbReference type="EC" id="2.7.7.7"/>
    </reaction>
</comment>
<evidence type="ECO:0000256" key="5">
    <source>
        <dbReference type="ARBA" id="ARBA00022932"/>
    </source>
</evidence>
<protein>
    <recommendedName>
        <fullName evidence="8">DNA polymerase</fullName>
        <ecNumber evidence="8">2.7.7.7</ecNumber>
    </recommendedName>
</protein>
<accession>A0A7I6N2T1</accession>
<dbReference type="GO" id="GO:0003677">
    <property type="term" value="F:DNA binding"/>
    <property type="evidence" value="ECO:0007669"/>
    <property type="project" value="UniProtKB-KW"/>
</dbReference>
<geneLocation type="mitochondrion" evidence="10"/>
<dbReference type="SUPFAM" id="SSF53098">
    <property type="entry name" value="Ribonuclease H-like"/>
    <property type="match status" value="1"/>
</dbReference>
<dbReference type="GO" id="GO:0000166">
    <property type="term" value="F:nucleotide binding"/>
    <property type="evidence" value="ECO:0007669"/>
    <property type="project" value="InterPro"/>
</dbReference>
<dbReference type="GO" id="GO:0003887">
    <property type="term" value="F:DNA-directed DNA polymerase activity"/>
    <property type="evidence" value="ECO:0007669"/>
    <property type="project" value="UniProtKB-KW"/>
</dbReference>
<proteinExistence type="inferred from homology"/>
<evidence type="ECO:0000256" key="4">
    <source>
        <dbReference type="ARBA" id="ARBA00022705"/>
    </source>
</evidence>
<evidence type="ECO:0000256" key="7">
    <source>
        <dbReference type="ARBA" id="ARBA00049244"/>
    </source>
</evidence>
<evidence type="ECO:0000256" key="6">
    <source>
        <dbReference type="ARBA" id="ARBA00023125"/>
    </source>
</evidence>
<sequence length="725" mass="85630">MLDSISKPFYNIPICYGNLVVDHNFKISGGFKLYKTPQNLRLLVKKGLIKNHVQVVTVDNNQLLPFIKWANHIYMDKYVRNFKDIKIHFSMDNKYLFTNVVYKSTIIKNQKVSNRKDKRILVLDIECYRDEFDNLIPYAVGWYDGKTVSTMYLSQDINSEQLIMFSLGSILKPKYHNYTIYIHNLKMFDVNFLIKAIGKTDWKTNVIMDDNNNIISLKLWKYNKSWIHLKLKDSLLLLNTSLSNLGKQMNTESRKDNFPYSFMTSETIYYKGVCPPDKYWNKPPKNRVQISPKNRVQIWDARVETLKYLENDLKTLYEVINKYADEIFKKYKINITDHNTISSLSLKIFLSKFYDMSKNTLRTLTGISETQIRQAYRGGMVMVKRREIEKGYLYDVNSLYPYAMLNPMPMGHPELSNDKELNNYFGFVYVEVSPPNTNIPILPTPIEYKEGQKFKGWYFSEELKNAQKYGYKIKLFGGYKFKKQYKMFDTFVKTFYQMKVEGDSTNRMVAKTMLNSLYGRLGMRERYISAYFVNKKEAERVLKKKDAILEWEYDNKMLIRTQTWGLSKENKIQNKLERPTPASIQIAAAITAYARIFMSKYMQKSHYTDTDSIVVSKPLPKREIGEGIVKWKLEQKILKGYFIAPKLYYLLTESGEEIIKARSIGKDFKGKNILNLDHFKRMIRGEVVEVEKELILPDLRSREIKYEKRKIMVNRKEIQENKTKT</sequence>
<keyword evidence="2 8" id="KW-0808">Transferase</keyword>
<dbReference type="InterPro" id="IPR043502">
    <property type="entry name" value="DNA/RNA_pol_sf"/>
</dbReference>
<evidence type="ECO:0000256" key="2">
    <source>
        <dbReference type="ARBA" id="ARBA00022679"/>
    </source>
</evidence>
<dbReference type="InterPro" id="IPR023211">
    <property type="entry name" value="DNA_pol_palm_dom_sf"/>
</dbReference>
<dbReference type="EMBL" id="LC460472">
    <property type="protein sequence ID" value="BBI37440.1"/>
    <property type="molecule type" value="Genomic_DNA"/>
</dbReference>
<feature type="domain" description="DNA-directed DNA polymerase family B mitochondria/virus" evidence="9">
    <location>
        <begin position="174"/>
        <end position="605"/>
    </location>
</feature>
<dbReference type="PROSITE" id="PS00116">
    <property type="entry name" value="DNA_POLYMERASE_B"/>
    <property type="match status" value="1"/>
</dbReference>
<dbReference type="EC" id="2.7.7.7" evidence="8"/>